<proteinExistence type="predicted"/>
<dbReference type="EMBL" id="JARRAF010000030">
    <property type="protein sequence ID" value="MDK2126081.1"/>
    <property type="molecule type" value="Genomic_DNA"/>
</dbReference>
<dbReference type="RefSeq" id="WP_284102396.1">
    <property type="nucleotide sequence ID" value="NZ_JARRAF010000030.1"/>
</dbReference>
<reference evidence="1" key="1">
    <citation type="submission" date="2023-03" db="EMBL/GenBank/DDBJ databases">
        <title>Chitinimonas shenzhenensis gen. nov., sp. nov., a novel member of family Burkholderiaceae isolated from activated sludge collected in Shen Zhen, China.</title>
        <authorList>
            <person name="Wang X."/>
        </authorList>
    </citation>
    <scope>NUCLEOTIDE SEQUENCE</scope>
    <source>
        <strain evidence="1">DQS-5</strain>
    </source>
</reference>
<protein>
    <submittedName>
        <fullName evidence="1">Type 1 glutamine amidotransferase domain-containing protein</fullName>
    </submittedName>
</protein>
<dbReference type="PANTHER" id="PTHR43068:SF1">
    <property type="entry name" value="SLR1854 PROTEIN"/>
    <property type="match status" value="1"/>
</dbReference>
<name>A0ABT7E180_9NEIS</name>
<keyword evidence="1" id="KW-0315">Glutamine amidotransferase</keyword>
<dbReference type="Proteomes" id="UP001172778">
    <property type="component" value="Unassembled WGS sequence"/>
</dbReference>
<evidence type="ECO:0000313" key="2">
    <source>
        <dbReference type="Proteomes" id="UP001172778"/>
    </source>
</evidence>
<comment type="caution">
    <text evidence="1">The sequence shown here is derived from an EMBL/GenBank/DDBJ whole genome shotgun (WGS) entry which is preliminary data.</text>
</comment>
<dbReference type="InterPro" id="IPR032633">
    <property type="entry name" value="ThiJ-like"/>
</dbReference>
<sequence>MANVLMLLPSSDYDPTETAVPWCLLTDAGHTVRFATPDGQTALADRRLTETGFGPLSPWLMPRKTELALYRRMSSHALFLKPARHDAIDPAGIDALIVPGGHAKGMRSLIESTAAQSLVVAAFARNIPVGAICHGTLLLARSRQADGRSVLHGRKTTALTAPMELTAWNLTRLWLGDYYRTYPQTVASEIRAALRQPADFQPGPLLSRRDTARHPERGFVVQDGNYVSARWYGDAYRFAQSMLTLLHGS</sequence>
<dbReference type="Gene3D" id="3.40.50.880">
    <property type="match status" value="1"/>
</dbReference>
<organism evidence="1 2">
    <name type="scientific">Parachitinimonas caeni</name>
    <dbReference type="NCBI Taxonomy" id="3031301"/>
    <lineage>
        <taxon>Bacteria</taxon>
        <taxon>Pseudomonadati</taxon>
        <taxon>Pseudomonadota</taxon>
        <taxon>Betaproteobacteria</taxon>
        <taxon>Neisseriales</taxon>
        <taxon>Chitinibacteraceae</taxon>
        <taxon>Parachitinimonas</taxon>
    </lineage>
</organism>
<dbReference type="SUPFAM" id="SSF52317">
    <property type="entry name" value="Class I glutamine amidotransferase-like"/>
    <property type="match status" value="1"/>
</dbReference>
<accession>A0ABT7E180</accession>
<keyword evidence="2" id="KW-1185">Reference proteome</keyword>
<gene>
    <name evidence="1" type="ORF">PZA18_18720</name>
</gene>
<dbReference type="PANTHER" id="PTHR43068">
    <property type="entry name" value="SLR1854 PROTEIN"/>
    <property type="match status" value="1"/>
</dbReference>
<dbReference type="Pfam" id="PF17124">
    <property type="entry name" value="ThiJ_like"/>
    <property type="match status" value="1"/>
</dbReference>
<evidence type="ECO:0000313" key="1">
    <source>
        <dbReference type="EMBL" id="MDK2126081.1"/>
    </source>
</evidence>
<dbReference type="InterPro" id="IPR029062">
    <property type="entry name" value="Class_I_gatase-like"/>
</dbReference>